<protein>
    <submittedName>
        <fullName evidence="2">Uncharacterized protein</fullName>
    </submittedName>
</protein>
<dbReference type="RefSeq" id="WP_112431076.1">
    <property type="nucleotide sequence ID" value="NZ_MCIF01000002.1"/>
</dbReference>
<name>A0A328VH25_9CHLR</name>
<evidence type="ECO:0000313" key="2">
    <source>
        <dbReference type="EMBL" id="RAQ97026.1"/>
    </source>
</evidence>
<gene>
    <name evidence="2" type="ORF">A4R35_15920</name>
</gene>
<dbReference type="Proteomes" id="UP000248706">
    <property type="component" value="Unassembled WGS sequence"/>
</dbReference>
<sequence>MSGSEEGHEEKRHVEQPETDQEIEQLKAQLAQEYAQALRAGERDAAPSYETYERLAEVAGDRQASLILKEVIEAVERRIYGLLLLEGPAQGIEHTH</sequence>
<accession>A0A328VH25</accession>
<reference evidence="2 3" key="1">
    <citation type="submission" date="2016-08" db="EMBL/GenBank/DDBJ databases">
        <title>Analysis of Carbohydrate Active Enzymes in Thermogemmatispora T81 Reveals Carbohydrate Degradation Ability.</title>
        <authorList>
            <person name="Tomazini A."/>
            <person name="Lal S."/>
            <person name="Stott M."/>
            <person name="Henrissat B."/>
            <person name="Polikarpov I."/>
            <person name="Sparling R."/>
            <person name="Levin D.B."/>
        </authorList>
    </citation>
    <scope>NUCLEOTIDE SEQUENCE [LARGE SCALE GENOMIC DNA]</scope>
    <source>
        <strain evidence="2 3">T81</strain>
    </source>
</reference>
<feature type="region of interest" description="Disordered" evidence="1">
    <location>
        <begin position="1"/>
        <end position="22"/>
    </location>
</feature>
<feature type="compositionally biased region" description="Basic and acidic residues" evidence="1">
    <location>
        <begin position="1"/>
        <end position="16"/>
    </location>
</feature>
<evidence type="ECO:0000256" key="1">
    <source>
        <dbReference type="SAM" id="MobiDB-lite"/>
    </source>
</evidence>
<dbReference type="AlphaFoldDB" id="A0A328VH25"/>
<organism evidence="2 3">
    <name type="scientific">Thermogemmatispora tikiterensis</name>
    <dbReference type="NCBI Taxonomy" id="1825093"/>
    <lineage>
        <taxon>Bacteria</taxon>
        <taxon>Bacillati</taxon>
        <taxon>Chloroflexota</taxon>
        <taxon>Ktedonobacteria</taxon>
        <taxon>Thermogemmatisporales</taxon>
        <taxon>Thermogemmatisporaceae</taxon>
        <taxon>Thermogemmatispora</taxon>
    </lineage>
</organism>
<keyword evidence="3" id="KW-1185">Reference proteome</keyword>
<dbReference type="OrthoDB" id="163602at2"/>
<evidence type="ECO:0000313" key="3">
    <source>
        <dbReference type="Proteomes" id="UP000248706"/>
    </source>
</evidence>
<proteinExistence type="predicted"/>
<comment type="caution">
    <text evidence="2">The sequence shown here is derived from an EMBL/GenBank/DDBJ whole genome shotgun (WGS) entry which is preliminary data.</text>
</comment>
<dbReference type="EMBL" id="MCIF01000002">
    <property type="protein sequence ID" value="RAQ97026.1"/>
    <property type="molecule type" value="Genomic_DNA"/>
</dbReference>